<feature type="domain" description="Carbohydrate kinase PfkB" evidence="4">
    <location>
        <begin position="10"/>
        <end position="288"/>
    </location>
</feature>
<keyword evidence="2" id="KW-0418">Kinase</keyword>
<dbReference type="Gene3D" id="3.40.1190.20">
    <property type="match status" value="1"/>
</dbReference>
<evidence type="ECO:0000259" key="4">
    <source>
        <dbReference type="Pfam" id="PF00294"/>
    </source>
</evidence>
<protein>
    <submittedName>
        <fullName evidence="5">Ketohexokinase</fullName>
    </submittedName>
</protein>
<name>A0A9Q8LED6_PASFU</name>
<feature type="compositionally biased region" description="Basic and acidic residues" evidence="3">
    <location>
        <begin position="8"/>
        <end position="21"/>
    </location>
</feature>
<organism evidence="5 6">
    <name type="scientific">Passalora fulva</name>
    <name type="common">Tomato leaf mold</name>
    <name type="synonym">Cladosporium fulvum</name>
    <dbReference type="NCBI Taxonomy" id="5499"/>
    <lineage>
        <taxon>Eukaryota</taxon>
        <taxon>Fungi</taxon>
        <taxon>Dikarya</taxon>
        <taxon>Ascomycota</taxon>
        <taxon>Pezizomycotina</taxon>
        <taxon>Dothideomycetes</taxon>
        <taxon>Dothideomycetidae</taxon>
        <taxon>Mycosphaerellales</taxon>
        <taxon>Mycosphaerellaceae</taxon>
        <taxon>Fulvia</taxon>
    </lineage>
</organism>
<dbReference type="Pfam" id="PF00294">
    <property type="entry name" value="PfkB"/>
    <property type="match status" value="1"/>
</dbReference>
<dbReference type="InterPro" id="IPR029056">
    <property type="entry name" value="Ribokinase-like"/>
</dbReference>
<gene>
    <name evidence="5" type="ORF">CLAFUR5_04982</name>
</gene>
<proteinExistence type="predicted"/>
<dbReference type="RefSeq" id="XP_047760316.1">
    <property type="nucleotide sequence ID" value="XM_047904130.1"/>
</dbReference>
<dbReference type="OrthoDB" id="204058at2759"/>
<keyword evidence="6" id="KW-1185">Reference proteome</keyword>
<evidence type="ECO:0000256" key="2">
    <source>
        <dbReference type="ARBA" id="ARBA00022777"/>
    </source>
</evidence>
<dbReference type="InterPro" id="IPR011611">
    <property type="entry name" value="PfkB_dom"/>
</dbReference>
<reference evidence="5" key="1">
    <citation type="submission" date="2021-12" db="EMBL/GenBank/DDBJ databases">
        <authorList>
            <person name="Zaccaron A."/>
            <person name="Stergiopoulos I."/>
        </authorList>
    </citation>
    <scope>NUCLEOTIDE SEQUENCE</scope>
    <source>
        <strain evidence="5">Race5_Kim</strain>
    </source>
</reference>
<evidence type="ECO:0000256" key="1">
    <source>
        <dbReference type="ARBA" id="ARBA00022679"/>
    </source>
</evidence>
<dbReference type="InterPro" id="IPR052562">
    <property type="entry name" value="Ketohexokinase-related"/>
</dbReference>
<evidence type="ECO:0000313" key="5">
    <source>
        <dbReference type="EMBL" id="UJO15950.1"/>
    </source>
</evidence>
<dbReference type="GO" id="GO:0016301">
    <property type="term" value="F:kinase activity"/>
    <property type="evidence" value="ECO:0007669"/>
    <property type="project" value="UniProtKB-KW"/>
</dbReference>
<feature type="region of interest" description="Disordered" evidence="3">
    <location>
        <begin position="1"/>
        <end position="21"/>
    </location>
</feature>
<dbReference type="Proteomes" id="UP000756132">
    <property type="component" value="Chromosome 4"/>
</dbReference>
<dbReference type="PANTHER" id="PTHR42774:SF3">
    <property type="entry name" value="KETOHEXOKINASE"/>
    <property type="match status" value="1"/>
</dbReference>
<reference evidence="5" key="2">
    <citation type="journal article" date="2022" name="Microb. Genom.">
        <title>A chromosome-scale genome assembly of the tomato pathogen Cladosporium fulvum reveals a compartmentalized genome architecture and the presence of a dispensable chromosome.</title>
        <authorList>
            <person name="Zaccaron A.Z."/>
            <person name="Chen L.H."/>
            <person name="Samaras A."/>
            <person name="Stergiopoulos I."/>
        </authorList>
    </citation>
    <scope>NUCLEOTIDE SEQUENCE</scope>
    <source>
        <strain evidence="5">Race5_Kim</strain>
    </source>
</reference>
<dbReference type="PANTHER" id="PTHR42774">
    <property type="entry name" value="PHOSPHOTRANSFERASE SYSTEM TRANSPORT PROTEIN"/>
    <property type="match status" value="1"/>
</dbReference>
<sequence>MTSVPKYPAEDDKLRASSLEKRRGGNVANSLEVLQQLSSSSGRSVDLTLICPLPSPTSQATESVKKSFGPSVDLSLALYREASSEAASSFIIKSIESGSRTIVNYNNLDEMTLQEFQTRITSAPAGQRTWYHFEGRIPETSVACIRWLRMAYPDAVVSVEAEKPAREGLEAMAAEADVVFFSKSWAQASGSDDLRSFLNAQAGIMKKAKLLSCTWGGEGAAVIRPDDGFYHHEPAFVDSQKQVVDTVGAGDTFVAGMLHKLITSDEADVPGALAFANKLAGRKVLQVGFADLA</sequence>
<dbReference type="PROSITE" id="PS00584">
    <property type="entry name" value="PFKB_KINASES_2"/>
    <property type="match status" value="1"/>
</dbReference>
<evidence type="ECO:0000256" key="3">
    <source>
        <dbReference type="SAM" id="MobiDB-lite"/>
    </source>
</evidence>
<evidence type="ECO:0000313" key="6">
    <source>
        <dbReference type="Proteomes" id="UP000756132"/>
    </source>
</evidence>
<dbReference type="EMBL" id="CP090166">
    <property type="protein sequence ID" value="UJO15950.1"/>
    <property type="molecule type" value="Genomic_DNA"/>
</dbReference>
<dbReference type="OMA" id="CDYVVFS"/>
<dbReference type="InterPro" id="IPR002173">
    <property type="entry name" value="Carboh/pur_kinase_PfkB_CS"/>
</dbReference>
<dbReference type="GeneID" id="71984860"/>
<dbReference type="KEGG" id="ffu:CLAFUR5_04982"/>
<keyword evidence="1" id="KW-0808">Transferase</keyword>
<dbReference type="AlphaFoldDB" id="A0A9Q8LED6"/>
<dbReference type="SUPFAM" id="SSF53613">
    <property type="entry name" value="Ribokinase-like"/>
    <property type="match status" value="1"/>
</dbReference>
<accession>A0A9Q8LED6</accession>